<proteinExistence type="predicted"/>
<name>A0A7G9Y651_9EURY</name>
<accession>A0A7G9Y651</accession>
<organism evidence="1">
    <name type="scientific">Candidatus Methanogaster sp. ANME-2c ERB4</name>
    <dbReference type="NCBI Taxonomy" id="2759911"/>
    <lineage>
        <taxon>Archaea</taxon>
        <taxon>Methanobacteriati</taxon>
        <taxon>Methanobacteriota</taxon>
        <taxon>Stenosarchaea group</taxon>
        <taxon>Methanomicrobia</taxon>
        <taxon>Methanosarcinales</taxon>
        <taxon>ANME-2 cluster</taxon>
        <taxon>Candidatus Methanogasteraceae</taxon>
        <taxon>Candidatus Methanogaster</taxon>
    </lineage>
</organism>
<reference evidence="1" key="1">
    <citation type="submission" date="2020-06" db="EMBL/GenBank/DDBJ databases">
        <title>Unique genomic features of the anaerobic methanotrophic archaea.</title>
        <authorList>
            <person name="Chadwick G.L."/>
            <person name="Skennerton C.T."/>
            <person name="Laso-Perez R."/>
            <person name="Leu A.O."/>
            <person name="Speth D.R."/>
            <person name="Yu H."/>
            <person name="Morgan-Lang C."/>
            <person name="Hatzenpichler R."/>
            <person name="Goudeau D."/>
            <person name="Malmstrom R."/>
            <person name="Brazelton W.J."/>
            <person name="Woyke T."/>
            <person name="Hallam S.J."/>
            <person name="Tyson G.W."/>
            <person name="Wegener G."/>
            <person name="Boetius A."/>
            <person name="Orphan V."/>
        </authorList>
    </citation>
    <scope>NUCLEOTIDE SEQUENCE</scope>
</reference>
<gene>
    <name evidence="1" type="ORF">GNENPFIO_00007</name>
</gene>
<dbReference type="AlphaFoldDB" id="A0A7G9Y651"/>
<dbReference type="EMBL" id="MT630833">
    <property type="protein sequence ID" value="QNO43485.1"/>
    <property type="molecule type" value="Genomic_DNA"/>
</dbReference>
<sequence>MQIDSDLIQTIAIIFASIITGVELRRTRTSNRINAYNSIIAMMNDLRNFRIKDPELERALFKTREGWSDAEIKRHVYAVELANIFEWVLLSRKAGLIDKSVWNEWIFLWNNVILTDESMKEKLTNPIIYTFSHLEAYNEIKKMSENKGYEPPDPYVGLLKELFYPKILK</sequence>
<evidence type="ECO:0000313" key="1">
    <source>
        <dbReference type="EMBL" id="QNO43485.1"/>
    </source>
</evidence>
<protein>
    <submittedName>
        <fullName evidence="1">Uncharacterized protein</fullName>
    </submittedName>
</protein>